<keyword evidence="2" id="KW-1185">Reference proteome</keyword>
<accession>A4CHL4</accession>
<evidence type="ECO:0000313" key="1">
    <source>
        <dbReference type="EMBL" id="EAR16422.1"/>
    </source>
</evidence>
<sequence length="110" mass="12177">MVVEPREPESAAKPVLKFTDRLVGNASHSTNTRRFFSLLSEKSSIRLPTIPAGAPGAQPKTDHRVGFAKLAAIGGFGGKSYRNPAGNPEEMPSFWQWPLLETCRDFVFFR</sequence>
<dbReference type="HOGENOM" id="CLU_2169152_0_0_10"/>
<protein>
    <submittedName>
        <fullName evidence="1">Uncharacterized protein</fullName>
    </submittedName>
</protein>
<dbReference type="Proteomes" id="UP000009049">
    <property type="component" value="Chromosome"/>
</dbReference>
<dbReference type="KEGG" id="rbi:RB2501_05970"/>
<reference evidence="1 2" key="1">
    <citation type="journal article" date="2009" name="J. Bacteriol.">
        <title>Complete genome sequence of Robiginitalea biformata HTCC2501.</title>
        <authorList>
            <person name="Oh H.M."/>
            <person name="Giovannoni S.J."/>
            <person name="Lee K."/>
            <person name="Ferriera S."/>
            <person name="Johnson J."/>
            <person name="Cho J.C."/>
        </authorList>
    </citation>
    <scope>NUCLEOTIDE SEQUENCE [LARGE SCALE GENOMIC DNA]</scope>
    <source>
        <strain evidence="2">ATCC BAA-864 / HTCC2501 / KCTC 12146</strain>
    </source>
</reference>
<name>A4CHL4_ROBBH</name>
<organism evidence="1 2">
    <name type="scientific">Robiginitalea biformata (strain ATCC BAA-864 / DSM 15991 / KCTC 12146 / HTCC2501)</name>
    <dbReference type="NCBI Taxonomy" id="313596"/>
    <lineage>
        <taxon>Bacteria</taxon>
        <taxon>Pseudomonadati</taxon>
        <taxon>Bacteroidota</taxon>
        <taxon>Flavobacteriia</taxon>
        <taxon>Flavobacteriales</taxon>
        <taxon>Flavobacteriaceae</taxon>
        <taxon>Robiginitalea</taxon>
    </lineage>
</organism>
<dbReference type="STRING" id="313596.RB2501_05970"/>
<dbReference type="AlphaFoldDB" id="A4CHL4"/>
<evidence type="ECO:0000313" key="2">
    <source>
        <dbReference type="Proteomes" id="UP000009049"/>
    </source>
</evidence>
<proteinExistence type="predicted"/>
<gene>
    <name evidence="1" type="ordered locus">RB2501_05970</name>
</gene>
<dbReference type="EMBL" id="CP001712">
    <property type="protein sequence ID" value="EAR16422.1"/>
    <property type="molecule type" value="Genomic_DNA"/>
</dbReference>